<evidence type="ECO:0000313" key="5">
    <source>
        <dbReference type="Proteomes" id="UP000007938"/>
    </source>
</evidence>
<dbReference type="RefSeq" id="WP_013722504.1">
    <property type="nucleotide sequence ID" value="NC_015422.1"/>
</dbReference>
<dbReference type="AlphaFoldDB" id="F4G6L0"/>
<evidence type="ECO:0000259" key="3">
    <source>
        <dbReference type="Pfam" id="PF13340"/>
    </source>
</evidence>
<dbReference type="KEGG" id="adk:Alide2_3055"/>
<dbReference type="Proteomes" id="UP000007938">
    <property type="component" value="Chromosome"/>
</dbReference>
<keyword evidence="1" id="KW-0812">Transmembrane</keyword>
<dbReference type="PANTHER" id="PTHR30007:SF0">
    <property type="entry name" value="TRANSPOSASE"/>
    <property type="match status" value="1"/>
</dbReference>
<evidence type="ECO:0000313" key="4">
    <source>
        <dbReference type="EMBL" id="AEB85401.1"/>
    </source>
</evidence>
<evidence type="ECO:0000256" key="1">
    <source>
        <dbReference type="SAM" id="Phobius"/>
    </source>
</evidence>
<protein>
    <submittedName>
        <fullName evidence="4">Transposase IS4 family protein</fullName>
    </submittedName>
</protein>
<dbReference type="OrthoDB" id="5524851at2"/>
<dbReference type="STRING" id="596154.Alide2_3055"/>
<name>F4G6L0_ALIDK</name>
<dbReference type="GO" id="GO:0003677">
    <property type="term" value="F:DNA binding"/>
    <property type="evidence" value="ECO:0007669"/>
    <property type="project" value="InterPro"/>
</dbReference>
<accession>F4G6L0</accession>
<dbReference type="PANTHER" id="PTHR30007">
    <property type="entry name" value="PHP DOMAIN PROTEIN"/>
    <property type="match status" value="1"/>
</dbReference>
<dbReference type="NCBIfam" id="NF033580">
    <property type="entry name" value="transpos_IS5_3"/>
    <property type="match status" value="1"/>
</dbReference>
<keyword evidence="1" id="KW-0472">Membrane</keyword>
<organism evidence="4 5">
    <name type="scientific">Alicycliphilus denitrificans (strain DSM 14773 / CIP 107495 / K601)</name>
    <dbReference type="NCBI Taxonomy" id="596154"/>
    <lineage>
        <taxon>Bacteria</taxon>
        <taxon>Pseudomonadati</taxon>
        <taxon>Pseudomonadota</taxon>
        <taxon>Betaproteobacteria</taxon>
        <taxon>Burkholderiales</taxon>
        <taxon>Comamonadaceae</taxon>
        <taxon>Alicycliphilus</taxon>
    </lineage>
</organism>
<sequence>MARRKQYPTDVTDEEWGFAAPYLALIDEKAAQRQHDLREVFNALRWIARAGAPWRMLPGDFPPWEAVYQQTRRWLQAGCFEAMANDLRSVIRVAQGRQGQPSAAVLDGRTLQSSCESGPRAGYDGYKRRNGSKVHMAVDTLGHLLAVHITPANEQERAQVAPLCEAVQEATGETVRLAWADQGYTGEEPNRQASEHGIDLQIVKLPEARKGFVLLPRRWVVERSFGWLARFRRLSRDYERLPEVLAGLHFLIFVILMLPKALPALGAGVSS</sequence>
<dbReference type="Pfam" id="PF01609">
    <property type="entry name" value="DDE_Tnp_1"/>
    <property type="match status" value="1"/>
</dbReference>
<feature type="transmembrane region" description="Helical" evidence="1">
    <location>
        <begin position="241"/>
        <end position="262"/>
    </location>
</feature>
<evidence type="ECO:0000259" key="2">
    <source>
        <dbReference type="Pfam" id="PF01609"/>
    </source>
</evidence>
<dbReference type="GO" id="GO:0004803">
    <property type="term" value="F:transposase activity"/>
    <property type="evidence" value="ECO:0007669"/>
    <property type="project" value="InterPro"/>
</dbReference>
<feature type="domain" description="Insertion element IS402-like" evidence="3">
    <location>
        <begin position="11"/>
        <end position="83"/>
    </location>
</feature>
<reference evidence="4 5" key="2">
    <citation type="submission" date="2011-04" db="EMBL/GenBank/DDBJ databases">
        <title>Complete sequence of chromosome of Alicycliphilus denitrificans K601.</title>
        <authorList>
            <consortium name="US DOE Joint Genome Institute"/>
            <person name="Lucas S."/>
            <person name="Han J."/>
            <person name="Lapidus A."/>
            <person name="Cheng J.-F."/>
            <person name="Goodwin L."/>
            <person name="Pitluck S."/>
            <person name="Peters L."/>
            <person name="Zeytun A."/>
            <person name="Detter J.C."/>
            <person name="Han C."/>
            <person name="Tapia R."/>
            <person name="Land M."/>
            <person name="Hauser L."/>
            <person name="Kyrpides N."/>
            <person name="Ivanova N."/>
            <person name="Mikhailova N."/>
            <person name="Pagani I."/>
            <person name="Oosterkamp M."/>
            <person name="Pieper D."/>
            <person name="van Berkel W."/>
            <person name="Langenhoff A."/>
            <person name="Smidt H."/>
            <person name="Stams A."/>
            <person name="Woyke T."/>
        </authorList>
    </citation>
    <scope>NUCLEOTIDE SEQUENCE [LARGE SCALE GENOMIC DNA]</scope>
    <source>
        <strain evidence="5">DSM 14773 / CIP 107495 / K601</strain>
    </source>
</reference>
<dbReference type="InterPro" id="IPR025161">
    <property type="entry name" value="IS402-like_dom"/>
</dbReference>
<proteinExistence type="predicted"/>
<dbReference type="InterPro" id="IPR002559">
    <property type="entry name" value="Transposase_11"/>
</dbReference>
<dbReference type="GO" id="GO:0006313">
    <property type="term" value="P:DNA transposition"/>
    <property type="evidence" value="ECO:0007669"/>
    <property type="project" value="InterPro"/>
</dbReference>
<keyword evidence="5" id="KW-1185">Reference proteome</keyword>
<dbReference type="EMBL" id="CP002657">
    <property type="protein sequence ID" value="AEB85401.1"/>
    <property type="molecule type" value="Genomic_DNA"/>
</dbReference>
<dbReference type="HOGENOM" id="CLU_055261_0_0_4"/>
<reference evidence="4 5" key="1">
    <citation type="journal article" date="2011" name="J. Bacteriol.">
        <title>Genome Sequences of Alicycliphilus denitrificans Strains BC and K601T.</title>
        <authorList>
            <person name="Oosterkamp M.J."/>
            <person name="Veuskens T."/>
            <person name="Plugge C.M."/>
            <person name="Langenhoff A.A."/>
            <person name="Gerritse J."/>
            <person name="van Berkel W.J."/>
            <person name="Pieper D.H."/>
            <person name="Junca H."/>
            <person name="Goodwin L.A."/>
            <person name="Daligault H.E."/>
            <person name="Bruce D.C."/>
            <person name="Detter J.C."/>
            <person name="Tapia R."/>
            <person name="Han C.S."/>
            <person name="Land M.L."/>
            <person name="Hauser L.J."/>
            <person name="Smidt H."/>
            <person name="Stams A.J."/>
        </authorList>
    </citation>
    <scope>NUCLEOTIDE SEQUENCE [LARGE SCALE GENOMIC DNA]</scope>
    <source>
        <strain evidence="5">DSM 14773 / CIP 107495 / K601</strain>
    </source>
</reference>
<dbReference type="Pfam" id="PF13340">
    <property type="entry name" value="DUF4096"/>
    <property type="match status" value="1"/>
</dbReference>
<keyword evidence="1" id="KW-1133">Transmembrane helix</keyword>
<feature type="domain" description="Transposase IS4-like" evidence="2">
    <location>
        <begin position="102"/>
        <end position="256"/>
    </location>
</feature>
<gene>
    <name evidence="4" type="ordered locus">Alide2_3055</name>
</gene>
<dbReference type="eggNOG" id="COG3293">
    <property type="taxonomic scope" value="Bacteria"/>
</dbReference>